<sequence length="77" mass="8952">MIYKLKNGRTVDTARECDFEQRNFLQKMIIYKHLKADLAEFRSKWRTPGNPVWQGPQTLTQPSAAAQILLDMEKDLG</sequence>
<dbReference type="AlphaFoldDB" id="A0A0D2JWA5"/>
<proteinExistence type="predicted"/>
<protein>
    <submittedName>
        <fullName evidence="1">Uncharacterized protein</fullName>
    </submittedName>
</protein>
<name>A0A0D2JWA5_9BACT</name>
<dbReference type="RefSeq" id="WP_044348722.1">
    <property type="nucleotide sequence ID" value="NZ_AZAC01000014.1"/>
</dbReference>
<accession>A0A0D2JWA5</accession>
<keyword evidence="2" id="KW-1185">Reference proteome</keyword>
<evidence type="ECO:0000313" key="2">
    <source>
        <dbReference type="Proteomes" id="UP000032233"/>
    </source>
</evidence>
<evidence type="ECO:0000313" key="1">
    <source>
        <dbReference type="EMBL" id="KIX13880.1"/>
    </source>
</evidence>
<dbReference type="InParanoid" id="A0A0D2JWA5"/>
<dbReference type="OrthoDB" id="9804023at2"/>
<dbReference type="Proteomes" id="UP000032233">
    <property type="component" value="Unassembled WGS sequence"/>
</dbReference>
<dbReference type="STRING" id="1429043.X474_11650"/>
<gene>
    <name evidence="1" type="ORF">X474_11650</name>
</gene>
<organism evidence="1 2">
    <name type="scientific">Dethiosulfatarculus sandiegensis</name>
    <dbReference type="NCBI Taxonomy" id="1429043"/>
    <lineage>
        <taxon>Bacteria</taxon>
        <taxon>Pseudomonadati</taxon>
        <taxon>Thermodesulfobacteriota</taxon>
        <taxon>Desulfarculia</taxon>
        <taxon>Desulfarculales</taxon>
        <taxon>Desulfarculaceae</taxon>
        <taxon>Dethiosulfatarculus</taxon>
    </lineage>
</organism>
<comment type="caution">
    <text evidence="1">The sequence shown here is derived from an EMBL/GenBank/DDBJ whole genome shotgun (WGS) entry which is preliminary data.</text>
</comment>
<dbReference type="EMBL" id="AZAC01000014">
    <property type="protein sequence ID" value="KIX13880.1"/>
    <property type="molecule type" value="Genomic_DNA"/>
</dbReference>
<reference evidence="1 2" key="1">
    <citation type="submission" date="2013-11" db="EMBL/GenBank/DDBJ databases">
        <title>Metagenomic analysis of a methanogenic consortium involved in long chain n-alkane degradation.</title>
        <authorList>
            <person name="Davidova I.A."/>
            <person name="Callaghan A.V."/>
            <person name="Wawrik B."/>
            <person name="Pruitt S."/>
            <person name="Marks C."/>
            <person name="Duncan K.E."/>
            <person name="Suflita J.M."/>
        </authorList>
    </citation>
    <scope>NUCLEOTIDE SEQUENCE [LARGE SCALE GENOMIC DNA]</scope>
    <source>
        <strain evidence="1 2">SPR</strain>
    </source>
</reference>